<dbReference type="AlphaFoldDB" id="A0A1H6HLY9"/>
<evidence type="ECO:0000313" key="3">
    <source>
        <dbReference type="Proteomes" id="UP000198561"/>
    </source>
</evidence>
<dbReference type="Gene3D" id="3.10.350.10">
    <property type="entry name" value="LysM domain"/>
    <property type="match status" value="1"/>
</dbReference>
<dbReference type="EMBL" id="FNWQ01000003">
    <property type="protein sequence ID" value="SEH35090.1"/>
    <property type="molecule type" value="Genomic_DNA"/>
</dbReference>
<dbReference type="PROSITE" id="PS51782">
    <property type="entry name" value="LYSM"/>
    <property type="match status" value="1"/>
</dbReference>
<dbReference type="RefSeq" id="WP_089692933.1">
    <property type="nucleotide sequence ID" value="NZ_FNWQ01000003.1"/>
</dbReference>
<dbReference type="InterPro" id="IPR018392">
    <property type="entry name" value="LysM"/>
</dbReference>
<feature type="domain" description="LysM" evidence="1">
    <location>
        <begin position="26"/>
        <end position="69"/>
    </location>
</feature>
<reference evidence="2 3" key="1">
    <citation type="submission" date="2016-10" db="EMBL/GenBank/DDBJ databases">
        <authorList>
            <person name="de Groot N.N."/>
        </authorList>
    </citation>
    <scope>NUCLEOTIDE SEQUENCE [LARGE SCALE GENOMIC DNA]</scope>
    <source>
        <strain evidence="2 3">DSM 23031</strain>
    </source>
</reference>
<dbReference type="OrthoDB" id="1226340at2"/>
<name>A0A1H6HLY9_CHRCI</name>
<accession>A0A1H6HLY9</accession>
<dbReference type="SMART" id="SM00257">
    <property type="entry name" value="LysM"/>
    <property type="match status" value="1"/>
</dbReference>
<evidence type="ECO:0000313" key="2">
    <source>
        <dbReference type="EMBL" id="SEH35090.1"/>
    </source>
</evidence>
<dbReference type="InterPro" id="IPR036779">
    <property type="entry name" value="LysM_dom_sf"/>
</dbReference>
<dbReference type="STRING" id="680127.SAMN05421593_2877"/>
<organism evidence="2 3">
    <name type="scientific">Chryseobacterium culicis</name>
    <dbReference type="NCBI Taxonomy" id="680127"/>
    <lineage>
        <taxon>Bacteria</taxon>
        <taxon>Pseudomonadati</taxon>
        <taxon>Bacteroidota</taxon>
        <taxon>Flavobacteriia</taxon>
        <taxon>Flavobacteriales</taxon>
        <taxon>Weeksellaceae</taxon>
        <taxon>Chryseobacterium group</taxon>
        <taxon>Chryseobacterium</taxon>
    </lineage>
</organism>
<gene>
    <name evidence="2" type="ORF">SAMN05421593_2877</name>
</gene>
<dbReference type="SUPFAM" id="SSF54106">
    <property type="entry name" value="LysM domain"/>
    <property type="match status" value="1"/>
</dbReference>
<sequence>MSIVKPLGLKKIALGKEDNKKNDASLFHVVNPGQNLARISELYSIFPSELKLLNKLTDDKVYLGQVLKVDKKELIKEFEKRNNEREARKPLIRKNKNLDKLVTDGPKYIPTLNSTFPHEEFKMRDRYYMDFGFTENQVIYDEDFKSDINFCMNAICWIEHHECYDTYEIDTIKDHFIYVNVFYMNKLGKLVSGKQIHLDFKTQSQKVPQGGFYAYEKKLLTPINKKIHEYLSEGKDLHNEIFIEKKYKFATGAEISINNNNRAYKELINASMRNACGDTNHIYALVGEKKEKLEEILDWISIAAIPVEIPLKFVKPIQSLLEIIAYASDVDSKTKIIDKFFDERGPIPLSPIYHDFYEKADVSNGSGIPIGGYKQILRSSEKLDEDFIMGEILELLQEDLIKKK</sequence>
<protein>
    <recommendedName>
        <fullName evidence="1">LysM domain-containing protein</fullName>
    </recommendedName>
</protein>
<dbReference type="Pfam" id="PF01476">
    <property type="entry name" value="LysM"/>
    <property type="match status" value="1"/>
</dbReference>
<proteinExistence type="predicted"/>
<dbReference type="Proteomes" id="UP000198561">
    <property type="component" value="Unassembled WGS sequence"/>
</dbReference>
<evidence type="ECO:0000259" key="1">
    <source>
        <dbReference type="PROSITE" id="PS51782"/>
    </source>
</evidence>